<evidence type="ECO:0000256" key="4">
    <source>
        <dbReference type="ARBA" id="ARBA00022729"/>
    </source>
</evidence>
<keyword evidence="6" id="KW-1015">Disulfide bond</keyword>
<evidence type="ECO:0000256" key="9">
    <source>
        <dbReference type="SAM" id="MobiDB-lite"/>
    </source>
</evidence>
<evidence type="ECO:0000259" key="10">
    <source>
        <dbReference type="SMART" id="SM00768"/>
    </source>
</evidence>
<evidence type="ECO:0000256" key="3">
    <source>
        <dbReference type="ARBA" id="ARBA00022622"/>
    </source>
</evidence>
<evidence type="ECO:0000313" key="11">
    <source>
        <dbReference type="EMBL" id="KZM89586.1"/>
    </source>
</evidence>
<dbReference type="PANTHER" id="PTHR31044:SF52">
    <property type="entry name" value="OS01G0631500 PROTEIN"/>
    <property type="match status" value="1"/>
</dbReference>
<keyword evidence="7" id="KW-0325">Glycoprotein</keyword>
<keyword evidence="2" id="KW-1003">Cell membrane</keyword>
<name>A0A164UZ88_DAUCS</name>
<keyword evidence="5" id="KW-0472">Membrane</keyword>
<sequence length="344" mass="35729">MAPATTTTTSPSSSGGSWCVASQSASQTALQVALDYACGYGGADCSAIQPGSGCYNPNTLRDHASFAFNNYYQKNPVPTSCTFGGAAITTSTDPSYGKELNKHSGQIPTRFSISIIRRQMDVTTPITTIPTLNPTPTTTSPVLNPTVSNPNSPSNTNPTMAPATTTTTSPSSSGGSWCVASQSASQTALQVALDYACGYGGADCSAIQPGSGCYNPNTLRDHASFAFNNYYQKNPVPTSCTFGGAAITTSTDPSSGTCQYPTTSTISSVLNTTNSNGAPVFGAGPANPTSSPATVPSQSMAWSGSTNGQYNVKTGYQHWCNMNMARTIIVQCTGWSKLWRLNPH</sequence>
<gene>
    <name evidence="11" type="ORF">DCAR_023051</name>
</gene>
<dbReference type="Gramene" id="KZM89586">
    <property type="protein sequence ID" value="KZM89586"/>
    <property type="gene ID" value="DCAR_023051"/>
</dbReference>
<evidence type="ECO:0000256" key="1">
    <source>
        <dbReference type="ARBA" id="ARBA00004609"/>
    </source>
</evidence>
<evidence type="ECO:0000256" key="8">
    <source>
        <dbReference type="ARBA" id="ARBA00023288"/>
    </source>
</evidence>
<dbReference type="Gene3D" id="1.20.58.1040">
    <property type="match status" value="2"/>
</dbReference>
<keyword evidence="8" id="KW-0449">Lipoprotein</keyword>
<dbReference type="GO" id="GO:0009506">
    <property type="term" value="C:plasmodesma"/>
    <property type="evidence" value="ECO:0007669"/>
    <property type="project" value="UniProtKB-ARBA"/>
</dbReference>
<keyword evidence="3" id="KW-0336">GPI-anchor</keyword>
<dbReference type="FunFam" id="1.20.58.1040:FF:000007">
    <property type="entry name" value="PLASMODESMATA CALLOSE-BINDING PROTEIN 2"/>
    <property type="match status" value="1"/>
</dbReference>
<dbReference type="GO" id="GO:0005886">
    <property type="term" value="C:plasma membrane"/>
    <property type="evidence" value="ECO:0007669"/>
    <property type="project" value="UniProtKB-SubCell"/>
</dbReference>
<evidence type="ECO:0000256" key="7">
    <source>
        <dbReference type="ARBA" id="ARBA00023180"/>
    </source>
</evidence>
<dbReference type="Pfam" id="PF07983">
    <property type="entry name" value="X8"/>
    <property type="match status" value="2"/>
</dbReference>
<protein>
    <recommendedName>
        <fullName evidence="10">X8 domain-containing protein</fullName>
    </recommendedName>
</protein>
<dbReference type="SMART" id="SM00768">
    <property type="entry name" value="X8"/>
    <property type="match status" value="2"/>
</dbReference>
<accession>A0A164UZ88</accession>
<comment type="caution">
    <text evidence="11">The sequence shown here is derived from an EMBL/GenBank/DDBJ whole genome shotgun (WGS) entry which is preliminary data.</text>
</comment>
<dbReference type="FunFam" id="1.20.58.1040:FF:000001">
    <property type="entry name" value="Glucan endo-1,3-beta-glucosidase 4"/>
    <property type="match status" value="1"/>
</dbReference>
<feature type="domain" description="X8" evidence="10">
    <location>
        <begin position="176"/>
        <end position="260"/>
    </location>
</feature>
<dbReference type="EMBL" id="LNRQ01000006">
    <property type="protein sequence ID" value="KZM89586.1"/>
    <property type="molecule type" value="Genomic_DNA"/>
</dbReference>
<evidence type="ECO:0000256" key="6">
    <source>
        <dbReference type="ARBA" id="ARBA00023157"/>
    </source>
</evidence>
<evidence type="ECO:0000256" key="5">
    <source>
        <dbReference type="ARBA" id="ARBA00023136"/>
    </source>
</evidence>
<dbReference type="OMA" id="CIANEHA"/>
<proteinExistence type="predicted"/>
<feature type="region of interest" description="Disordered" evidence="9">
    <location>
        <begin position="126"/>
        <end position="172"/>
    </location>
</feature>
<keyword evidence="4" id="KW-0732">Signal</keyword>
<comment type="subcellular location">
    <subcellularLocation>
        <location evidence="1">Cell membrane</location>
        <topology evidence="1">Lipid-anchor</topology>
        <topology evidence="1">GPI-anchor</topology>
    </subcellularLocation>
</comment>
<evidence type="ECO:0000256" key="2">
    <source>
        <dbReference type="ARBA" id="ARBA00022475"/>
    </source>
</evidence>
<feature type="domain" description="X8" evidence="10">
    <location>
        <begin position="17"/>
        <end position="100"/>
    </location>
</feature>
<organism evidence="11">
    <name type="scientific">Daucus carota subsp. sativus</name>
    <name type="common">Carrot</name>
    <dbReference type="NCBI Taxonomy" id="79200"/>
    <lineage>
        <taxon>Eukaryota</taxon>
        <taxon>Viridiplantae</taxon>
        <taxon>Streptophyta</taxon>
        <taxon>Embryophyta</taxon>
        <taxon>Tracheophyta</taxon>
        <taxon>Spermatophyta</taxon>
        <taxon>Magnoliopsida</taxon>
        <taxon>eudicotyledons</taxon>
        <taxon>Gunneridae</taxon>
        <taxon>Pentapetalae</taxon>
        <taxon>asterids</taxon>
        <taxon>campanulids</taxon>
        <taxon>Apiales</taxon>
        <taxon>Apiaceae</taxon>
        <taxon>Apioideae</taxon>
        <taxon>Scandiceae</taxon>
        <taxon>Daucinae</taxon>
        <taxon>Daucus</taxon>
        <taxon>Daucus sect. Daucus</taxon>
    </lineage>
</organism>
<dbReference type="PANTHER" id="PTHR31044">
    <property type="entry name" value="BETA-1,3 GLUCANASE"/>
    <property type="match status" value="1"/>
</dbReference>
<dbReference type="InterPro" id="IPR044788">
    <property type="entry name" value="X8_dom_prot"/>
</dbReference>
<dbReference type="InterPro" id="IPR012946">
    <property type="entry name" value="X8"/>
</dbReference>
<dbReference type="GO" id="GO:0098552">
    <property type="term" value="C:side of membrane"/>
    <property type="evidence" value="ECO:0007669"/>
    <property type="project" value="UniProtKB-KW"/>
</dbReference>
<dbReference type="AlphaFoldDB" id="A0A164UZ88"/>
<reference evidence="11" key="1">
    <citation type="journal article" date="2016" name="Nat. Genet.">
        <title>A high-quality carrot genome assembly provides new insights into carotenoid accumulation and asterid genome evolution.</title>
        <authorList>
            <person name="Iorizzo M."/>
            <person name="Ellison S."/>
            <person name="Senalik D."/>
            <person name="Zeng P."/>
            <person name="Satapoomin P."/>
            <person name="Huang J."/>
            <person name="Bowman M."/>
            <person name="Iovene M."/>
            <person name="Sanseverino W."/>
            <person name="Cavagnaro P."/>
            <person name="Yildiz M."/>
            <person name="Macko-Podgorni A."/>
            <person name="Moranska E."/>
            <person name="Grzebelus E."/>
            <person name="Grzebelus D."/>
            <person name="Ashrafi H."/>
            <person name="Zheng Z."/>
            <person name="Cheng S."/>
            <person name="Spooner D."/>
            <person name="Van Deynze A."/>
            <person name="Simon P."/>
        </authorList>
    </citation>
    <scope>NUCLEOTIDE SEQUENCE [LARGE SCALE GENOMIC DNA]</scope>
    <source>
        <tissue evidence="11">Leaf</tissue>
    </source>
</reference>
<dbReference type="STRING" id="79200.A0A164UZ88"/>